<keyword evidence="1" id="KW-0472">Membrane</keyword>
<organism evidence="3 4">
    <name type="scientific">Acinetobacter albensis</name>
    <dbReference type="NCBI Taxonomy" id="1673609"/>
    <lineage>
        <taxon>Bacteria</taxon>
        <taxon>Pseudomonadati</taxon>
        <taxon>Pseudomonadota</taxon>
        <taxon>Gammaproteobacteria</taxon>
        <taxon>Moraxellales</taxon>
        <taxon>Moraxellaceae</taxon>
        <taxon>Acinetobacter</taxon>
    </lineage>
</organism>
<evidence type="ECO:0000313" key="2">
    <source>
        <dbReference type="EMBL" id="MFN0297956.1"/>
    </source>
</evidence>
<reference evidence="2 5" key="2">
    <citation type="submission" date="2024-12" db="EMBL/GenBank/DDBJ databases">
        <title>C001-4G Acinetobacter sp. assembled genome.</title>
        <authorList>
            <person name="D'Arcy K."/>
            <person name="Kingdon A.D.H."/>
            <person name="Breen A."/>
            <person name="Mckeown C."/>
            <person name="Allman E."/>
            <person name="Sharma P."/>
            <person name="Mcleman A."/>
            <person name="Roberts A.P."/>
        </authorList>
    </citation>
    <scope>NUCLEOTIDE SEQUENCE [LARGE SCALE GENOMIC DNA]</scope>
    <source>
        <strain evidence="2 5">C1-4G</strain>
    </source>
</reference>
<dbReference type="RefSeq" id="WP_053578986.1">
    <property type="nucleotide sequence ID" value="NZ_FMBK01000010.1"/>
</dbReference>
<protein>
    <submittedName>
        <fullName evidence="3">Uncharacterized protein</fullName>
    </submittedName>
</protein>
<reference evidence="3 4" key="1">
    <citation type="submission" date="2016-08" db="EMBL/GenBank/DDBJ databases">
        <authorList>
            <person name="Seilhamer J.J."/>
        </authorList>
    </citation>
    <scope>NUCLEOTIDE SEQUENCE [LARGE SCALE GENOMIC DNA]</scope>
    <source>
        <strain evidence="3 4">ANC 4874</strain>
    </source>
</reference>
<evidence type="ECO:0000256" key="1">
    <source>
        <dbReference type="SAM" id="Phobius"/>
    </source>
</evidence>
<feature type="transmembrane region" description="Helical" evidence="1">
    <location>
        <begin position="73"/>
        <end position="90"/>
    </location>
</feature>
<keyword evidence="1" id="KW-1133">Transmembrane helix</keyword>
<feature type="transmembrane region" description="Helical" evidence="1">
    <location>
        <begin position="47"/>
        <end position="66"/>
    </location>
</feature>
<sequence>MINPDQQEMFDKLDKQQQHQRKLDRVLKIVLPIVAFLVATICANMNIGSPIGTLIILVIALWMVTIKRQNLHLWWAIILIYCLIDNWLSYGAFHLPGFSRQFGTMFIFVGIFGIGRPYMDRWLMKNQ</sequence>
<proteinExistence type="predicted"/>
<evidence type="ECO:0000313" key="4">
    <source>
        <dbReference type="Proteomes" id="UP000243661"/>
    </source>
</evidence>
<name>A0A1C4GWQ2_9GAMM</name>
<dbReference type="AlphaFoldDB" id="A0A1C4GWQ2"/>
<feature type="transmembrane region" description="Helical" evidence="1">
    <location>
        <begin position="25"/>
        <end position="41"/>
    </location>
</feature>
<feature type="transmembrane region" description="Helical" evidence="1">
    <location>
        <begin position="102"/>
        <end position="119"/>
    </location>
</feature>
<dbReference type="Proteomes" id="UP000243661">
    <property type="component" value="Unassembled WGS sequence"/>
</dbReference>
<keyword evidence="1" id="KW-0812">Transmembrane</keyword>
<evidence type="ECO:0000313" key="3">
    <source>
        <dbReference type="EMBL" id="SCC72578.1"/>
    </source>
</evidence>
<dbReference type="EMBL" id="JBJXCW010000010">
    <property type="protein sequence ID" value="MFN0297956.1"/>
    <property type="molecule type" value="Genomic_DNA"/>
</dbReference>
<dbReference type="Proteomes" id="UP001632339">
    <property type="component" value="Unassembled WGS sequence"/>
</dbReference>
<keyword evidence="5" id="KW-1185">Reference proteome</keyword>
<gene>
    <name evidence="2" type="ORF">ACKVE0_10535</name>
    <name evidence="3" type="ORF">GA0116959_110105</name>
</gene>
<accession>A0A1C4GWQ2</accession>
<evidence type="ECO:0000313" key="5">
    <source>
        <dbReference type="Proteomes" id="UP001632339"/>
    </source>
</evidence>
<dbReference type="OrthoDB" id="6700897at2"/>
<dbReference type="EMBL" id="FMBK01000010">
    <property type="protein sequence ID" value="SCC72578.1"/>
    <property type="molecule type" value="Genomic_DNA"/>
</dbReference>